<accession>F4CTQ4</accession>
<dbReference type="PANTHER" id="PTHR33744">
    <property type="entry name" value="CARBOHYDRATE DIACID REGULATOR"/>
    <property type="match status" value="1"/>
</dbReference>
<evidence type="ECO:0000259" key="2">
    <source>
        <dbReference type="Pfam" id="PF13556"/>
    </source>
</evidence>
<organism evidence="4 5">
    <name type="scientific">Pseudonocardia dioxanivorans (strain ATCC 55486 / DSM 44775 / JCM 13855 / CB1190)</name>
    <dbReference type="NCBI Taxonomy" id="675635"/>
    <lineage>
        <taxon>Bacteria</taxon>
        <taxon>Bacillati</taxon>
        <taxon>Actinomycetota</taxon>
        <taxon>Actinomycetes</taxon>
        <taxon>Pseudonocardiales</taxon>
        <taxon>Pseudonocardiaceae</taxon>
        <taxon>Pseudonocardia</taxon>
    </lineage>
</organism>
<dbReference type="STRING" id="675635.Psed_6466"/>
<dbReference type="KEGG" id="pdx:Psed_6466"/>
<dbReference type="Proteomes" id="UP000007809">
    <property type="component" value="Chromosome"/>
</dbReference>
<evidence type="ECO:0000313" key="5">
    <source>
        <dbReference type="Proteomes" id="UP000007809"/>
    </source>
</evidence>
<comment type="similarity">
    <text evidence="1">Belongs to the CdaR family.</text>
</comment>
<dbReference type="InterPro" id="IPR051448">
    <property type="entry name" value="CdaR-like_regulators"/>
</dbReference>
<name>F4CTQ4_PSEUX</name>
<proteinExistence type="inferred from homology"/>
<dbReference type="InterPro" id="IPR041522">
    <property type="entry name" value="CdaR_GGDEF"/>
</dbReference>
<protein>
    <submittedName>
        <fullName evidence="4">Transcriptional regulator, PucR family</fullName>
    </submittedName>
</protein>
<feature type="domain" description="CdaR GGDEF-like" evidence="3">
    <location>
        <begin position="262"/>
        <end position="394"/>
    </location>
</feature>
<dbReference type="InterPro" id="IPR042070">
    <property type="entry name" value="PucR_C-HTH_sf"/>
</dbReference>
<dbReference type="PANTHER" id="PTHR33744:SF1">
    <property type="entry name" value="DNA-BINDING TRANSCRIPTIONAL ACTIVATOR ADER"/>
    <property type="match status" value="1"/>
</dbReference>
<dbReference type="EMBL" id="CP002593">
    <property type="protein sequence ID" value="AEA28557.1"/>
    <property type="molecule type" value="Genomic_DNA"/>
</dbReference>
<dbReference type="Pfam" id="PF17853">
    <property type="entry name" value="GGDEF_2"/>
    <property type="match status" value="1"/>
</dbReference>
<gene>
    <name evidence="4" type="ordered locus">Psed_6466</name>
</gene>
<evidence type="ECO:0000259" key="3">
    <source>
        <dbReference type="Pfam" id="PF17853"/>
    </source>
</evidence>
<dbReference type="InterPro" id="IPR025736">
    <property type="entry name" value="PucR_C-HTH_dom"/>
</dbReference>
<sequence length="531" mass="57706">MVNYRMQGARWVRLTVSDVLAELERREPALVDVLAGTTDRDVRAVWLAEDLHDIGESPPQALVVLSRAASRDAQGYKLDVALRRLGADVAGLVLQSDAPRPSLSAVALARREELSLIRLTRPADVTRLLTTVVRMLDAQLPTLLDRAMGVCAEVAALESEQLTDAALLRRSGAARTFGLQLVARDPRLTGIPAVLTDPEGPWLQREPTTAAEDALAQLAMWRIAAAMTRRSIETERAHELSLMSAGELLNQLLDATTEEGGPLIRRAADVGVRVEAWHQIVQLEFANLPALAQDDPVAGYHHTQTLGRVAVQTAAHHEGRWTMAPRAGGVLLLRSSSRPDGPAELRRLRTAAQTVIDAMVASLPGLEVLCGIGGSHEGLQGMRASRAEADSALQSARLRGALNEPVLFDAPGLSRLLVEWYSSSSVRHSIDDLMAPLAGLGKAKQKEYATTLRVYLENNRSVSRTSEQLYLHRNTVAYRIRRVLDVLGVDLDDPSQFLALYLACYASTMQYGSGGPLRAADRRPRSAGPTT</sequence>
<dbReference type="AlphaFoldDB" id="F4CTQ4"/>
<keyword evidence="5" id="KW-1185">Reference proteome</keyword>
<dbReference type="Pfam" id="PF13556">
    <property type="entry name" value="HTH_30"/>
    <property type="match status" value="1"/>
</dbReference>
<evidence type="ECO:0000256" key="1">
    <source>
        <dbReference type="ARBA" id="ARBA00006754"/>
    </source>
</evidence>
<evidence type="ECO:0000313" key="4">
    <source>
        <dbReference type="EMBL" id="AEA28557.1"/>
    </source>
</evidence>
<dbReference type="Gene3D" id="1.10.10.2840">
    <property type="entry name" value="PucR C-terminal helix-turn-helix domain"/>
    <property type="match status" value="1"/>
</dbReference>
<reference evidence="4 5" key="1">
    <citation type="journal article" date="2011" name="J. Bacteriol.">
        <title>Genome sequence of the 1,4-dioxane-degrading Pseudonocardia dioxanivorans strain CB1190.</title>
        <authorList>
            <person name="Sales C.M."/>
            <person name="Mahendra S."/>
            <person name="Grostern A."/>
            <person name="Parales R.E."/>
            <person name="Goodwin L.A."/>
            <person name="Woyke T."/>
            <person name="Nolan M."/>
            <person name="Lapidus A."/>
            <person name="Chertkov O."/>
            <person name="Ovchinnikova G."/>
            <person name="Sczyrba A."/>
            <person name="Alvarez-Cohen L."/>
        </authorList>
    </citation>
    <scope>NUCLEOTIDE SEQUENCE [LARGE SCALE GENOMIC DNA]</scope>
    <source>
        <strain evidence="5">ATCC 55486 / DSM 44775 / JCM 13855 / CB1190</strain>
    </source>
</reference>
<dbReference type="HOGENOM" id="CLU_539376_0_0_11"/>
<feature type="domain" description="PucR C-terminal helix-turn-helix" evidence="2">
    <location>
        <begin position="449"/>
        <end position="505"/>
    </location>
</feature>
<dbReference type="eggNOG" id="COG2508">
    <property type="taxonomic scope" value="Bacteria"/>
</dbReference>